<dbReference type="InParanoid" id="A0A1X2HTD4"/>
<dbReference type="STRING" id="13706.A0A1X2HTD4"/>
<feature type="region of interest" description="Disordered" evidence="1">
    <location>
        <begin position="1"/>
        <end position="53"/>
    </location>
</feature>
<feature type="compositionally biased region" description="Low complexity" evidence="1">
    <location>
        <begin position="106"/>
        <end position="117"/>
    </location>
</feature>
<evidence type="ECO:0000259" key="3">
    <source>
        <dbReference type="PROSITE" id="PS50011"/>
    </source>
</evidence>
<name>A0A1X2HTD4_SYNRA</name>
<keyword evidence="4" id="KW-0418">Kinase</keyword>
<dbReference type="OrthoDB" id="2289236at2759"/>
<feature type="compositionally biased region" description="Low complexity" evidence="1">
    <location>
        <begin position="1"/>
        <end position="32"/>
    </location>
</feature>
<feature type="region of interest" description="Disordered" evidence="1">
    <location>
        <begin position="99"/>
        <end position="121"/>
    </location>
</feature>
<keyword evidence="5" id="KW-1185">Reference proteome</keyword>
<dbReference type="Pfam" id="PF00069">
    <property type="entry name" value="Pkinase"/>
    <property type="match status" value="1"/>
</dbReference>
<protein>
    <submittedName>
        <fullName evidence="4">Kinase-like domain-containing protein</fullName>
    </submittedName>
</protein>
<feature type="domain" description="Protein kinase" evidence="3">
    <location>
        <begin position="229"/>
        <end position="538"/>
    </location>
</feature>
<keyword evidence="2" id="KW-1133">Transmembrane helix</keyword>
<evidence type="ECO:0000256" key="1">
    <source>
        <dbReference type="SAM" id="MobiDB-lite"/>
    </source>
</evidence>
<dbReference type="InterPro" id="IPR011009">
    <property type="entry name" value="Kinase-like_dom_sf"/>
</dbReference>
<reference evidence="4 5" key="1">
    <citation type="submission" date="2016-07" db="EMBL/GenBank/DDBJ databases">
        <title>Pervasive Adenine N6-methylation of Active Genes in Fungi.</title>
        <authorList>
            <consortium name="DOE Joint Genome Institute"/>
            <person name="Mondo S.J."/>
            <person name="Dannebaum R.O."/>
            <person name="Kuo R.C."/>
            <person name="Labutti K."/>
            <person name="Haridas S."/>
            <person name="Kuo A."/>
            <person name="Salamov A."/>
            <person name="Ahrendt S.R."/>
            <person name="Lipzen A."/>
            <person name="Sullivan W."/>
            <person name="Andreopoulos W.B."/>
            <person name="Clum A."/>
            <person name="Lindquist E."/>
            <person name="Daum C."/>
            <person name="Ramamoorthy G.K."/>
            <person name="Gryganskyi A."/>
            <person name="Culley D."/>
            <person name="Magnuson J.K."/>
            <person name="James T.Y."/>
            <person name="O'Malley M.A."/>
            <person name="Stajich J.E."/>
            <person name="Spatafora J.W."/>
            <person name="Visel A."/>
            <person name="Grigoriev I.V."/>
        </authorList>
    </citation>
    <scope>NUCLEOTIDE SEQUENCE [LARGE SCALE GENOMIC DNA]</scope>
    <source>
        <strain evidence="4 5">NRRL 2496</strain>
    </source>
</reference>
<dbReference type="GO" id="GO:0005524">
    <property type="term" value="F:ATP binding"/>
    <property type="evidence" value="ECO:0007669"/>
    <property type="project" value="InterPro"/>
</dbReference>
<evidence type="ECO:0000256" key="2">
    <source>
        <dbReference type="SAM" id="Phobius"/>
    </source>
</evidence>
<dbReference type="GO" id="GO:0044773">
    <property type="term" value="P:mitotic DNA damage checkpoint signaling"/>
    <property type="evidence" value="ECO:0007669"/>
    <property type="project" value="TreeGrafter"/>
</dbReference>
<dbReference type="InterPro" id="IPR000719">
    <property type="entry name" value="Prot_kinase_dom"/>
</dbReference>
<dbReference type="SUPFAM" id="SSF56112">
    <property type="entry name" value="Protein kinase-like (PK-like)"/>
    <property type="match status" value="1"/>
</dbReference>
<dbReference type="EMBL" id="MCGN01000001">
    <property type="protein sequence ID" value="ORZ02827.1"/>
    <property type="molecule type" value="Genomic_DNA"/>
</dbReference>
<dbReference type="PROSITE" id="PS50011">
    <property type="entry name" value="PROTEIN_KINASE_DOM"/>
    <property type="match status" value="1"/>
</dbReference>
<dbReference type="Gene3D" id="1.10.510.10">
    <property type="entry name" value="Transferase(Phosphotransferase) domain 1"/>
    <property type="match status" value="1"/>
</dbReference>
<dbReference type="GO" id="GO:0005634">
    <property type="term" value="C:nucleus"/>
    <property type="evidence" value="ECO:0007669"/>
    <property type="project" value="TreeGrafter"/>
</dbReference>
<evidence type="ECO:0000313" key="4">
    <source>
        <dbReference type="EMBL" id="ORZ02827.1"/>
    </source>
</evidence>
<organism evidence="4 5">
    <name type="scientific">Syncephalastrum racemosum</name>
    <name type="common">Filamentous fungus</name>
    <dbReference type="NCBI Taxonomy" id="13706"/>
    <lineage>
        <taxon>Eukaryota</taxon>
        <taxon>Fungi</taxon>
        <taxon>Fungi incertae sedis</taxon>
        <taxon>Mucoromycota</taxon>
        <taxon>Mucoromycotina</taxon>
        <taxon>Mucoromycetes</taxon>
        <taxon>Mucorales</taxon>
        <taxon>Syncephalastraceae</taxon>
        <taxon>Syncephalastrum</taxon>
    </lineage>
</organism>
<accession>A0A1X2HTD4</accession>
<evidence type="ECO:0000313" key="5">
    <source>
        <dbReference type="Proteomes" id="UP000242180"/>
    </source>
</evidence>
<keyword evidence="4" id="KW-0808">Transferase</keyword>
<keyword evidence="2" id="KW-0812">Transmembrane</keyword>
<dbReference type="GO" id="GO:0004674">
    <property type="term" value="F:protein serine/threonine kinase activity"/>
    <property type="evidence" value="ECO:0007669"/>
    <property type="project" value="TreeGrafter"/>
</dbReference>
<comment type="caution">
    <text evidence="4">The sequence shown here is derived from an EMBL/GenBank/DDBJ whole genome shotgun (WGS) entry which is preliminary data.</text>
</comment>
<gene>
    <name evidence="4" type="ORF">BCR43DRAFT_482231</name>
</gene>
<dbReference type="Proteomes" id="UP000242180">
    <property type="component" value="Unassembled WGS sequence"/>
</dbReference>
<keyword evidence="2" id="KW-0472">Membrane</keyword>
<feature type="transmembrane region" description="Helical" evidence="2">
    <location>
        <begin position="130"/>
        <end position="153"/>
    </location>
</feature>
<dbReference type="PANTHER" id="PTHR44167">
    <property type="entry name" value="OVARIAN-SPECIFIC SERINE/THREONINE-PROTEIN KINASE LOK-RELATED"/>
    <property type="match status" value="1"/>
</dbReference>
<proteinExistence type="predicted"/>
<sequence length="541" mass="59015">MASQSLSTSQAASTTTTSMTSTSTAGSGANLSRKAKRQDGIPSSGSSSGHLELEKVPMPGTISASNGLAVAAGPNKQLYFVNGNAQYVTVPLNDLLASASSAQPPGSNGSGDSNDNSRANMPGSALKGGAIAGIVVGCVVGVALIAGLLWFLLRGRRSRRGGTRHLPAFETLPSDKEMSYTFRSAPNSLPTDVGNDDAVRDLRAITSGIVRQLPSEDSGERLLDPHAILAAGTPILAGAYLTTRDPAVILSRDDVEHQPYASRTIQGRNDYETYTMHYFSNQEVFLRAISIASTLGGTRGLAHHHDAVELTGRRHQQQRFRYLWISSPCVAYQSLQSVLHQEESQPRLVNINDYAYKAWSTYSLLESVANMHANGYVHLQLTPLAFYYRDIENVSDWILADMGYARRDNTRVTDLRLNQYSAPELFATATSDNKRCFRQTATQALDVWSLGALIYQLATGHQLTQDLAHMAQLSRRDRDQLFIRVTSACNDAGTVNASYRTLLEGMLQPDPERRLTAASLLDYWRDANGLYDDEHETTTSF</sequence>
<dbReference type="AlphaFoldDB" id="A0A1X2HTD4"/>
<dbReference type="PANTHER" id="PTHR44167:SF24">
    <property type="entry name" value="SERINE_THREONINE-PROTEIN KINASE CHK2"/>
    <property type="match status" value="1"/>
</dbReference>
<dbReference type="SMART" id="SM00220">
    <property type="entry name" value="S_TKc"/>
    <property type="match status" value="1"/>
</dbReference>